<comment type="caution">
    <text evidence="11">The sequence shown here is derived from an EMBL/GenBank/DDBJ whole genome shotgun (WGS) entry which is preliminary data.</text>
</comment>
<keyword evidence="4" id="KW-0138">CF(0)</keyword>
<keyword evidence="8 10" id="KW-0472">Membrane</keyword>
<evidence type="ECO:0000256" key="10">
    <source>
        <dbReference type="SAM" id="Phobius"/>
    </source>
</evidence>
<dbReference type="GO" id="GO:0046933">
    <property type="term" value="F:proton-transporting ATP synthase activity, rotational mechanism"/>
    <property type="evidence" value="ECO:0007669"/>
    <property type="project" value="TreeGrafter"/>
</dbReference>
<evidence type="ECO:0000313" key="11">
    <source>
        <dbReference type="EMBL" id="KAK5885328.1"/>
    </source>
</evidence>
<keyword evidence="7" id="KW-0496">Mitochondrion</keyword>
<dbReference type="Proteomes" id="UP001335648">
    <property type="component" value="Unassembled WGS sequence"/>
</dbReference>
<organism evidence="11 12">
    <name type="scientific">Champsocephalus esox</name>
    <name type="common">pike icefish</name>
    <dbReference type="NCBI Taxonomy" id="159716"/>
    <lineage>
        <taxon>Eukaryota</taxon>
        <taxon>Metazoa</taxon>
        <taxon>Chordata</taxon>
        <taxon>Craniata</taxon>
        <taxon>Vertebrata</taxon>
        <taxon>Euteleostomi</taxon>
        <taxon>Actinopterygii</taxon>
        <taxon>Neopterygii</taxon>
        <taxon>Teleostei</taxon>
        <taxon>Neoteleostei</taxon>
        <taxon>Acanthomorphata</taxon>
        <taxon>Eupercaria</taxon>
        <taxon>Perciformes</taxon>
        <taxon>Notothenioidei</taxon>
        <taxon>Channichthyidae</taxon>
        <taxon>Champsocephalus</taxon>
    </lineage>
</organism>
<keyword evidence="12" id="KW-1185">Reference proteome</keyword>
<comment type="similarity">
    <text evidence="2">Belongs to the ATPase F chain family.</text>
</comment>
<dbReference type="PANTHER" id="PTHR13080">
    <property type="entry name" value="ATP SYNTHASE F CHAIN, MITOCHONDRIAL-RELATED"/>
    <property type="match status" value="1"/>
</dbReference>
<dbReference type="GO" id="GO:0045259">
    <property type="term" value="C:proton-transporting ATP synthase complex"/>
    <property type="evidence" value="ECO:0007669"/>
    <property type="project" value="UniProtKB-KW"/>
</dbReference>
<keyword evidence="10" id="KW-1133">Transmembrane helix</keyword>
<evidence type="ECO:0000256" key="3">
    <source>
        <dbReference type="ARBA" id="ARBA00022448"/>
    </source>
</evidence>
<accession>A0AAN8BHR1</accession>
<evidence type="ECO:0000256" key="2">
    <source>
        <dbReference type="ARBA" id="ARBA00005895"/>
    </source>
</evidence>
<proteinExistence type="inferred from homology"/>
<evidence type="ECO:0000256" key="5">
    <source>
        <dbReference type="ARBA" id="ARBA00022781"/>
    </source>
</evidence>
<evidence type="ECO:0000256" key="9">
    <source>
        <dbReference type="ARBA" id="ARBA00023310"/>
    </source>
</evidence>
<evidence type="ECO:0000256" key="1">
    <source>
        <dbReference type="ARBA" id="ARBA00004325"/>
    </source>
</evidence>
<evidence type="ECO:0008006" key="13">
    <source>
        <dbReference type="Google" id="ProtNLM"/>
    </source>
</evidence>
<sequence>MKNYKFSHNALPRFFYPQSPAACKPFAPVKMADRAVPVIEKRLMEVKLGEIGTWVGGRDFTPNGMFSSVRKGYERYLNKYIYVKKGGIGGLSMVLAGYVLLSYVWSFDHIKHDRMRKYH</sequence>
<reference evidence="11 12" key="1">
    <citation type="journal article" date="2023" name="Mol. Biol. Evol.">
        <title>Genomics of Secondarily Temperate Adaptation in the Only Non-Antarctic Icefish.</title>
        <authorList>
            <person name="Rivera-Colon A.G."/>
            <person name="Rayamajhi N."/>
            <person name="Minhas B.F."/>
            <person name="Madrigal G."/>
            <person name="Bilyk K.T."/>
            <person name="Yoon V."/>
            <person name="Hune M."/>
            <person name="Gregory S."/>
            <person name="Cheng C.H.C."/>
            <person name="Catchen J.M."/>
        </authorList>
    </citation>
    <scope>NUCLEOTIDE SEQUENCE [LARGE SCALE GENOMIC DNA]</scope>
    <source>
        <strain evidence="11">JC2023a</strain>
    </source>
</reference>
<dbReference type="InterPro" id="IPR019344">
    <property type="entry name" value="F1F0-ATPsyn_F_prd"/>
</dbReference>
<keyword evidence="9" id="KW-0066">ATP synthesis</keyword>
<dbReference type="GO" id="GO:0031966">
    <property type="term" value="C:mitochondrial membrane"/>
    <property type="evidence" value="ECO:0007669"/>
    <property type="project" value="UniProtKB-SubCell"/>
</dbReference>
<keyword evidence="5" id="KW-0375">Hydrogen ion transport</keyword>
<gene>
    <name evidence="11" type="ORF">CesoFtcFv8_019048</name>
</gene>
<evidence type="ECO:0000256" key="7">
    <source>
        <dbReference type="ARBA" id="ARBA00023128"/>
    </source>
</evidence>
<dbReference type="EMBL" id="JAULUE010002060">
    <property type="protein sequence ID" value="KAK5885328.1"/>
    <property type="molecule type" value="Genomic_DNA"/>
</dbReference>
<name>A0AAN8BHR1_9TELE</name>
<dbReference type="AlphaFoldDB" id="A0AAN8BHR1"/>
<dbReference type="PANTHER" id="PTHR13080:SF17">
    <property type="entry name" value="ATP SYNTHASE SUBUNIT F, MITOCHONDRIAL"/>
    <property type="match status" value="1"/>
</dbReference>
<dbReference type="GO" id="GO:0042776">
    <property type="term" value="P:proton motive force-driven mitochondrial ATP synthesis"/>
    <property type="evidence" value="ECO:0007669"/>
    <property type="project" value="TreeGrafter"/>
</dbReference>
<evidence type="ECO:0000256" key="4">
    <source>
        <dbReference type="ARBA" id="ARBA00022547"/>
    </source>
</evidence>
<evidence type="ECO:0000256" key="8">
    <source>
        <dbReference type="ARBA" id="ARBA00023136"/>
    </source>
</evidence>
<keyword evidence="6" id="KW-0406">Ion transport</keyword>
<evidence type="ECO:0000313" key="12">
    <source>
        <dbReference type="Proteomes" id="UP001335648"/>
    </source>
</evidence>
<comment type="subcellular location">
    <subcellularLocation>
        <location evidence="1">Mitochondrion membrane</location>
    </subcellularLocation>
</comment>
<keyword evidence="10" id="KW-0812">Transmembrane</keyword>
<dbReference type="Pfam" id="PF10206">
    <property type="entry name" value="WRW"/>
    <property type="match status" value="1"/>
</dbReference>
<feature type="transmembrane region" description="Helical" evidence="10">
    <location>
        <begin position="87"/>
        <end position="107"/>
    </location>
</feature>
<keyword evidence="3" id="KW-0813">Transport</keyword>
<protein>
    <recommendedName>
        <fullName evidence="13">ATP synthase membrane subunit f</fullName>
    </recommendedName>
</protein>
<evidence type="ECO:0000256" key="6">
    <source>
        <dbReference type="ARBA" id="ARBA00023065"/>
    </source>
</evidence>